<feature type="transmembrane region" description="Helical" evidence="7">
    <location>
        <begin position="773"/>
        <end position="800"/>
    </location>
</feature>
<feature type="transmembrane region" description="Helical" evidence="7">
    <location>
        <begin position="378"/>
        <end position="404"/>
    </location>
</feature>
<accession>A0A6G7YGP0</accession>
<dbReference type="InterPro" id="IPR000731">
    <property type="entry name" value="SSD"/>
</dbReference>
<dbReference type="PRINTS" id="PR00702">
    <property type="entry name" value="ACRIFLAVINRP"/>
</dbReference>
<sequence length="846" mass="89641">MASLLFRVGLASARRPVAVVLAWLLVLGALGAAMVSFQRPLSNEFDLPDSEFSAVLDELGEQIPEVSGGTGTVVLHSPDGFTPAQREAVDQTTATWRSLPHVTDTVDPFRTQGQLDAAAARLERGERKLIEGQAAYDRGARKLSRLRWLVGEGERDIARLQRDNPDDLTLPKRIEGQRELEATLADGERQLAEAREKLAAGEEKFTDGAVLLGLGDGIRMVSEDGTTALVQVRFDKSMQEISPDDLARFPDAGERLGEAGIEVDYGQELVQTTEVGGIGEVIGLGVAAVVLLVMLGSLVIAGLPLVIAFAGVGVSLMGAMALTHWLEIQQMAPVLGAMLGLAVGIDYALFIVNRHRRQLADLAHGNVQISRHELRHSIALATGTAGTAVLVAGATVVIALAALLVSGIPILVQMGLLAASTVALTVLVALTLTPALLSLVGRRAVPRQAKAVDRPRRDGWAEKWVDLVTRRAPAAIIAVVLLMGVLAIPAGWLRLGLPDGGSESPDSTAFQAYERVAEAFGPGANGPILVSATVESPIAESDLVATQARIGEQVASVGGVSDVLPIGVSDDRRTIAYQVVTVEGPSADSTVSVVDELVGPVTERVAADGVDLGVTGQAVANIEVSQRLAESLPLYLALVIGLSLLLLTVVFRSLVVPLLATVGFLLSVAASFGVIVAVYQWGWLGGIFDVHNPGAVLSFMPTLLIGILFGLAMDYQMFLVSGMRESYVHGQRAREAVRSGFSSGAKVVTAAALIMISVFAGFVFSHMTMVRPIGLGLAVGVLLDAFLIRMTLTPAVMSLLGDKMWWMPVWLDRLLPHLDVEGSALVDKQRPARRTAQEREDALVQI</sequence>
<feature type="transmembrane region" description="Helical" evidence="7">
    <location>
        <begin position="632"/>
        <end position="651"/>
    </location>
</feature>
<reference evidence="9 10" key="1">
    <citation type="submission" date="2020-03" db="EMBL/GenBank/DDBJ databases">
        <title>Nocardioides sp. nov., isolated from fish.</title>
        <authorList>
            <person name="Hyun D.-W."/>
            <person name="Bae J.-W."/>
        </authorList>
    </citation>
    <scope>NUCLEOTIDE SEQUENCE [LARGE SCALE GENOMIC DNA]</scope>
    <source>
        <strain evidence="9 10">HDW12A</strain>
    </source>
</reference>
<dbReference type="Gene3D" id="1.20.1640.10">
    <property type="entry name" value="Multidrug efflux transporter AcrB transmembrane domain"/>
    <property type="match status" value="2"/>
</dbReference>
<evidence type="ECO:0000256" key="3">
    <source>
        <dbReference type="ARBA" id="ARBA00022692"/>
    </source>
</evidence>
<evidence type="ECO:0000256" key="4">
    <source>
        <dbReference type="ARBA" id="ARBA00022989"/>
    </source>
</evidence>
<evidence type="ECO:0000259" key="8">
    <source>
        <dbReference type="PROSITE" id="PS50156"/>
    </source>
</evidence>
<keyword evidence="3 7" id="KW-0812">Transmembrane</keyword>
<evidence type="ECO:0000256" key="6">
    <source>
        <dbReference type="SAM" id="Coils"/>
    </source>
</evidence>
<dbReference type="Proteomes" id="UP000502035">
    <property type="component" value="Chromosome"/>
</dbReference>
<dbReference type="GO" id="GO:0005886">
    <property type="term" value="C:plasma membrane"/>
    <property type="evidence" value="ECO:0007669"/>
    <property type="project" value="UniProtKB-SubCell"/>
</dbReference>
<dbReference type="InterPro" id="IPR001036">
    <property type="entry name" value="Acrflvin-R"/>
</dbReference>
<feature type="transmembrane region" description="Helical" evidence="7">
    <location>
        <begin position="472"/>
        <end position="492"/>
    </location>
</feature>
<evidence type="ECO:0000256" key="1">
    <source>
        <dbReference type="ARBA" id="ARBA00004651"/>
    </source>
</evidence>
<protein>
    <submittedName>
        <fullName evidence="9">MMPL family transporter</fullName>
    </submittedName>
</protein>
<dbReference type="InterPro" id="IPR050545">
    <property type="entry name" value="Mycobact_MmpL"/>
</dbReference>
<dbReference type="RefSeq" id="WP_166318678.1">
    <property type="nucleotide sequence ID" value="NZ_CP049866.1"/>
</dbReference>
<keyword evidence="4 7" id="KW-1133">Transmembrane helix</keyword>
<feature type="coiled-coil region" evidence="6">
    <location>
        <begin position="177"/>
        <end position="204"/>
    </location>
</feature>
<feature type="transmembrane region" description="Helical" evidence="7">
    <location>
        <begin position="694"/>
        <end position="715"/>
    </location>
</feature>
<feature type="transmembrane region" description="Helical" evidence="7">
    <location>
        <begin position="332"/>
        <end position="352"/>
    </location>
</feature>
<keyword evidence="2" id="KW-1003">Cell membrane</keyword>
<dbReference type="PANTHER" id="PTHR33406:SF13">
    <property type="entry name" value="MEMBRANE PROTEIN YDFJ"/>
    <property type="match status" value="1"/>
</dbReference>
<keyword evidence="5 7" id="KW-0472">Membrane</keyword>
<dbReference type="PANTHER" id="PTHR33406">
    <property type="entry name" value="MEMBRANE PROTEIN MJ1562-RELATED"/>
    <property type="match status" value="1"/>
</dbReference>
<dbReference type="AlphaFoldDB" id="A0A6G7YGP0"/>
<dbReference type="InterPro" id="IPR004869">
    <property type="entry name" value="MMPL_dom"/>
</dbReference>
<feature type="transmembrane region" description="Helical" evidence="7">
    <location>
        <begin position="747"/>
        <end position="767"/>
    </location>
</feature>
<feature type="transmembrane region" description="Helical" evidence="7">
    <location>
        <begin position="416"/>
        <end position="440"/>
    </location>
</feature>
<feature type="transmembrane region" description="Helical" evidence="7">
    <location>
        <begin position="658"/>
        <end position="682"/>
    </location>
</feature>
<dbReference type="SUPFAM" id="SSF82866">
    <property type="entry name" value="Multidrug efflux transporter AcrB transmembrane domain"/>
    <property type="match status" value="2"/>
</dbReference>
<feature type="domain" description="SSD" evidence="8">
    <location>
        <begin position="298"/>
        <end position="439"/>
    </location>
</feature>
<evidence type="ECO:0000313" key="10">
    <source>
        <dbReference type="Proteomes" id="UP000502035"/>
    </source>
</evidence>
<comment type="subcellular location">
    <subcellularLocation>
        <location evidence="1">Cell membrane</location>
        <topology evidence="1">Multi-pass membrane protein</topology>
    </subcellularLocation>
</comment>
<gene>
    <name evidence="9" type="ORF">G7071_11290</name>
</gene>
<dbReference type="Pfam" id="PF03176">
    <property type="entry name" value="MMPL"/>
    <property type="match status" value="2"/>
</dbReference>
<evidence type="ECO:0000256" key="7">
    <source>
        <dbReference type="SAM" id="Phobius"/>
    </source>
</evidence>
<feature type="transmembrane region" description="Helical" evidence="7">
    <location>
        <begin position="281"/>
        <end position="300"/>
    </location>
</feature>
<evidence type="ECO:0000256" key="2">
    <source>
        <dbReference type="ARBA" id="ARBA00022475"/>
    </source>
</evidence>
<keyword evidence="6" id="KW-0175">Coiled coil</keyword>
<keyword evidence="10" id="KW-1185">Reference proteome</keyword>
<dbReference type="PROSITE" id="PS50156">
    <property type="entry name" value="SSD"/>
    <property type="match status" value="1"/>
</dbReference>
<evidence type="ECO:0000256" key="5">
    <source>
        <dbReference type="ARBA" id="ARBA00023136"/>
    </source>
</evidence>
<evidence type="ECO:0000313" key="9">
    <source>
        <dbReference type="EMBL" id="QIK75940.1"/>
    </source>
</evidence>
<organism evidence="9 10">
    <name type="scientific">Nocardioides piscis</name>
    <dbReference type="NCBI Taxonomy" id="2714938"/>
    <lineage>
        <taxon>Bacteria</taxon>
        <taxon>Bacillati</taxon>
        <taxon>Actinomycetota</taxon>
        <taxon>Actinomycetes</taxon>
        <taxon>Propionibacteriales</taxon>
        <taxon>Nocardioidaceae</taxon>
        <taxon>Nocardioides</taxon>
    </lineage>
</organism>
<dbReference type="EMBL" id="CP049866">
    <property type="protein sequence ID" value="QIK75940.1"/>
    <property type="molecule type" value="Genomic_DNA"/>
</dbReference>
<name>A0A6G7YGP0_9ACTN</name>
<dbReference type="GO" id="GO:0022857">
    <property type="term" value="F:transmembrane transporter activity"/>
    <property type="evidence" value="ECO:0007669"/>
    <property type="project" value="InterPro"/>
</dbReference>
<proteinExistence type="predicted"/>
<dbReference type="KEGG" id="npi:G7071_11290"/>